<accession>A0A0J9BYU1</accession>
<gene>
    <name evidence="5" type="ORF">HMPREF9470_03434</name>
</gene>
<dbReference type="GO" id="GO:0008168">
    <property type="term" value="F:methyltransferase activity"/>
    <property type="evidence" value="ECO:0007669"/>
    <property type="project" value="UniProtKB-UniRule"/>
</dbReference>
<dbReference type="GeneID" id="93165549"/>
<dbReference type="Pfam" id="PF02574">
    <property type="entry name" value="S-methyl_trans"/>
    <property type="match status" value="1"/>
</dbReference>
<dbReference type="Proteomes" id="UP000037392">
    <property type="component" value="Unassembled WGS sequence"/>
</dbReference>
<reference evidence="5 6" key="1">
    <citation type="submission" date="2011-04" db="EMBL/GenBank/DDBJ databases">
        <title>The Genome Sequence of Clostridium citroniae WAL-19142.</title>
        <authorList>
            <consortium name="The Broad Institute Genome Sequencing Platform"/>
            <person name="Earl A."/>
            <person name="Ward D."/>
            <person name="Feldgarden M."/>
            <person name="Gevers D."/>
            <person name="Warren Y.A."/>
            <person name="Tyrrell K.L."/>
            <person name="Citron D.M."/>
            <person name="Goldstein E.J."/>
            <person name="Daigneault M."/>
            <person name="Allen-Vercoe E."/>
            <person name="Young S.K."/>
            <person name="Zeng Q."/>
            <person name="Gargeya S."/>
            <person name="Fitzgerald M."/>
            <person name="Haas B."/>
            <person name="Abouelleil A."/>
            <person name="Alvarado L."/>
            <person name="Arachchi H.M."/>
            <person name="Berlin A."/>
            <person name="Brown A."/>
            <person name="Chapman S.B."/>
            <person name="Chen Z."/>
            <person name="Dunbar C."/>
            <person name="Freedman E."/>
            <person name="Gearin G."/>
            <person name="Gellesch M."/>
            <person name="Goldberg J."/>
            <person name="Griggs A."/>
            <person name="Gujja S."/>
            <person name="Heilman E.R."/>
            <person name="Heiman D."/>
            <person name="Howarth C."/>
            <person name="Larson L."/>
            <person name="Lui A."/>
            <person name="MacDonald P.J."/>
            <person name="Mehta T."/>
            <person name="Montmayeur A."/>
            <person name="Murphy C."/>
            <person name="Neiman D."/>
            <person name="Pearson M."/>
            <person name="Priest M."/>
            <person name="Roberts A."/>
            <person name="Saif S."/>
            <person name="Shea T."/>
            <person name="Shenoy N."/>
            <person name="Sisk P."/>
            <person name="Stolte C."/>
            <person name="Sykes S."/>
            <person name="White J."/>
            <person name="Yandava C."/>
            <person name="Wortman J."/>
            <person name="Nusbaum C."/>
            <person name="Birren B."/>
        </authorList>
    </citation>
    <scope>NUCLEOTIDE SEQUENCE [LARGE SCALE GENOMIC DNA]</scope>
    <source>
        <strain evidence="5 6">WAL-19142</strain>
    </source>
</reference>
<comment type="caution">
    <text evidence="5">The sequence shown here is derived from an EMBL/GenBank/DDBJ whole genome shotgun (WGS) entry which is preliminary data.</text>
</comment>
<evidence type="ECO:0000256" key="2">
    <source>
        <dbReference type="ARBA" id="ARBA00022679"/>
    </source>
</evidence>
<proteinExistence type="predicted"/>
<dbReference type="SUPFAM" id="SSF82282">
    <property type="entry name" value="Homocysteine S-methyltransferase"/>
    <property type="match status" value="1"/>
</dbReference>
<evidence type="ECO:0000259" key="4">
    <source>
        <dbReference type="PROSITE" id="PS50970"/>
    </source>
</evidence>
<dbReference type="RefSeq" id="WP_048930299.1">
    <property type="nucleotide sequence ID" value="NZ_KQ235879.1"/>
</dbReference>
<dbReference type="InterPro" id="IPR003726">
    <property type="entry name" value="HCY_dom"/>
</dbReference>
<dbReference type="EMBL" id="ADLK01000025">
    <property type="protein sequence ID" value="KMW17953.1"/>
    <property type="molecule type" value="Genomic_DNA"/>
</dbReference>
<dbReference type="InterPro" id="IPR036589">
    <property type="entry name" value="HCY_dom_sf"/>
</dbReference>
<feature type="binding site" evidence="3">
    <location>
        <position position="304"/>
    </location>
    <ligand>
        <name>Zn(2+)</name>
        <dbReference type="ChEBI" id="CHEBI:29105"/>
    </ligand>
</feature>
<evidence type="ECO:0000256" key="3">
    <source>
        <dbReference type="PROSITE-ProRule" id="PRU00333"/>
    </source>
</evidence>
<feature type="domain" description="Hcy-binding" evidence="4">
    <location>
        <begin position="8"/>
        <end position="318"/>
    </location>
</feature>
<keyword evidence="1 3" id="KW-0489">Methyltransferase</keyword>
<sequence>MTTTQRREKFKKTFAKVPIMMLQGSVGERIKRNFTHQDPTPPLKLAGLYYTENGHRGLDAVFHDYIQIAQKYDLPMILHPYSKFTTPSMGKGTYWEDRDVSADNLNHCRSIVDGYPAIRDQIFIGTTMGFTGDPYNPFSGLDEEEAYLYYTDHAKKLETSMIDHVRNGLTPSLPDAAGCARALSETSIPYFITFLIRKDGKLMDGTWLSEAIDYIDAKTGDHPPMFYQVNCVHPRNVMSALDKRRNRTNAVRERFLGLEGNGSPLSPEELDNSPVVYSSPADEWADEMMKLHKDYGLKLLGGCCGTDHDHMEQLAIRVRQVYDEQMAEQKAEQKAEPAAETTE</sequence>
<evidence type="ECO:0000313" key="5">
    <source>
        <dbReference type="EMBL" id="KMW17953.1"/>
    </source>
</evidence>
<evidence type="ECO:0000256" key="1">
    <source>
        <dbReference type="ARBA" id="ARBA00022603"/>
    </source>
</evidence>
<dbReference type="PATRIC" id="fig|742734.4.peg.3683"/>
<keyword evidence="3" id="KW-0862">Zinc</keyword>
<comment type="cofactor">
    <cofactor evidence="3">
        <name>Zn(2+)</name>
        <dbReference type="ChEBI" id="CHEBI:29105"/>
    </cofactor>
</comment>
<dbReference type="PANTHER" id="PTHR11103:SF18">
    <property type="entry name" value="SLR1189 PROTEIN"/>
    <property type="match status" value="1"/>
</dbReference>
<evidence type="ECO:0000313" key="6">
    <source>
        <dbReference type="Proteomes" id="UP000037392"/>
    </source>
</evidence>
<organism evidence="5 6">
    <name type="scientific">[Clostridium] citroniae WAL-19142</name>
    <dbReference type="NCBI Taxonomy" id="742734"/>
    <lineage>
        <taxon>Bacteria</taxon>
        <taxon>Bacillati</taxon>
        <taxon>Bacillota</taxon>
        <taxon>Clostridia</taxon>
        <taxon>Lachnospirales</taxon>
        <taxon>Lachnospiraceae</taxon>
        <taxon>Enterocloster</taxon>
    </lineage>
</organism>
<dbReference type="Gene3D" id="3.20.20.330">
    <property type="entry name" value="Homocysteine-binding-like domain"/>
    <property type="match status" value="1"/>
</dbReference>
<keyword evidence="2 3" id="KW-0808">Transferase</keyword>
<dbReference type="GO" id="GO:0032259">
    <property type="term" value="P:methylation"/>
    <property type="evidence" value="ECO:0007669"/>
    <property type="project" value="UniProtKB-KW"/>
</dbReference>
<dbReference type="PROSITE" id="PS50970">
    <property type="entry name" value="HCY"/>
    <property type="match status" value="1"/>
</dbReference>
<dbReference type="AlphaFoldDB" id="A0A0J9BYU1"/>
<dbReference type="PANTHER" id="PTHR11103">
    <property type="entry name" value="SLR1189 PROTEIN"/>
    <property type="match status" value="1"/>
</dbReference>
<feature type="binding site" evidence="3">
    <location>
        <position position="231"/>
    </location>
    <ligand>
        <name>Zn(2+)</name>
        <dbReference type="ChEBI" id="CHEBI:29105"/>
    </ligand>
</feature>
<dbReference type="OrthoDB" id="9803687at2"/>
<protein>
    <recommendedName>
        <fullName evidence="4">Hcy-binding domain-containing protein</fullName>
    </recommendedName>
</protein>
<dbReference type="GO" id="GO:0046872">
    <property type="term" value="F:metal ion binding"/>
    <property type="evidence" value="ECO:0007669"/>
    <property type="project" value="UniProtKB-KW"/>
</dbReference>
<name>A0A0J9BYU1_9FIRM</name>
<keyword evidence="3" id="KW-0479">Metal-binding</keyword>
<feature type="binding site" evidence="3">
    <location>
        <position position="303"/>
    </location>
    <ligand>
        <name>Zn(2+)</name>
        <dbReference type="ChEBI" id="CHEBI:29105"/>
    </ligand>
</feature>